<dbReference type="OrthoDB" id="26307at2157"/>
<dbReference type="GO" id="GO:0005737">
    <property type="term" value="C:cytoplasm"/>
    <property type="evidence" value="ECO:0007669"/>
    <property type="project" value="UniProtKB-SubCell"/>
</dbReference>
<protein>
    <recommendedName>
        <fullName evidence="5">Ribosomal RNA large subunit methyltransferase E</fullName>
        <ecNumber evidence="5">2.1.1.166</ecNumber>
    </recommendedName>
    <alternativeName>
        <fullName evidence="5">23S rRNA Um2552 methyltransferase</fullName>
    </alternativeName>
    <alternativeName>
        <fullName evidence="5">rRNA (uridine-2'-O-)-methyltransferase</fullName>
    </alternativeName>
</protein>
<keyword evidence="5" id="KW-0963">Cytoplasm</keyword>
<dbReference type="InterPro" id="IPR050082">
    <property type="entry name" value="RNA_methyltr_RlmE"/>
</dbReference>
<feature type="domain" description="Ribosomal RNA methyltransferase FtsJ" evidence="7">
    <location>
        <begin position="23"/>
        <end position="200"/>
    </location>
</feature>
<dbReference type="GeneID" id="30412574"/>
<name>A0A1D3L3U2_9EURY</name>
<dbReference type="KEGG" id="mcub:MCBB_1736"/>
<dbReference type="Proteomes" id="UP000094707">
    <property type="component" value="Chromosome I"/>
</dbReference>
<dbReference type="InterPro" id="IPR015507">
    <property type="entry name" value="rRNA-MeTfrase_E"/>
</dbReference>
<organism evidence="8 9">
    <name type="scientific">Methanobacterium congolense</name>
    <dbReference type="NCBI Taxonomy" id="118062"/>
    <lineage>
        <taxon>Archaea</taxon>
        <taxon>Methanobacteriati</taxon>
        <taxon>Methanobacteriota</taxon>
        <taxon>Methanomada group</taxon>
        <taxon>Methanobacteria</taxon>
        <taxon>Methanobacteriales</taxon>
        <taxon>Methanobacteriaceae</taxon>
        <taxon>Methanobacterium</taxon>
    </lineage>
</organism>
<dbReference type="InterPro" id="IPR002877">
    <property type="entry name" value="RNA_MeTrfase_FtsJ_dom"/>
</dbReference>
<dbReference type="PIRSF" id="PIRSF005461">
    <property type="entry name" value="23S_rRNA_mtase"/>
    <property type="match status" value="1"/>
</dbReference>
<feature type="binding site" evidence="5">
    <location>
        <position position="75"/>
    </location>
    <ligand>
        <name>S-adenosyl-L-methionine</name>
        <dbReference type="ChEBI" id="CHEBI:59789"/>
    </ligand>
</feature>
<evidence type="ECO:0000256" key="3">
    <source>
        <dbReference type="ARBA" id="ARBA00022679"/>
    </source>
</evidence>
<dbReference type="SUPFAM" id="SSF53335">
    <property type="entry name" value="S-adenosyl-L-methionine-dependent methyltransferases"/>
    <property type="match status" value="1"/>
</dbReference>
<dbReference type="PATRIC" id="fig|129848.4.peg.1777"/>
<dbReference type="AlphaFoldDB" id="A0A1D3L3U2"/>
<comment type="catalytic activity">
    <reaction evidence="5">
        <text>uridine(2552) in 23S rRNA + S-adenosyl-L-methionine = 2'-O-methyluridine(2552) in 23S rRNA + S-adenosyl-L-homocysteine + H(+)</text>
        <dbReference type="Rhea" id="RHEA:42720"/>
        <dbReference type="Rhea" id="RHEA-COMP:10202"/>
        <dbReference type="Rhea" id="RHEA-COMP:10203"/>
        <dbReference type="ChEBI" id="CHEBI:15378"/>
        <dbReference type="ChEBI" id="CHEBI:57856"/>
        <dbReference type="ChEBI" id="CHEBI:59789"/>
        <dbReference type="ChEBI" id="CHEBI:65315"/>
        <dbReference type="ChEBI" id="CHEBI:74478"/>
        <dbReference type="EC" id="2.1.1.166"/>
    </reaction>
</comment>
<dbReference type="InterPro" id="IPR029063">
    <property type="entry name" value="SAM-dependent_MTases_sf"/>
</dbReference>
<evidence type="ECO:0000313" key="9">
    <source>
        <dbReference type="Proteomes" id="UP000094707"/>
    </source>
</evidence>
<dbReference type="PANTHER" id="PTHR10920:SF13">
    <property type="entry name" value="PRE-RRNA 2'-O-RIBOSE RNA METHYLTRANSFERASE FTSJ3"/>
    <property type="match status" value="1"/>
</dbReference>
<evidence type="ECO:0000256" key="4">
    <source>
        <dbReference type="ARBA" id="ARBA00022691"/>
    </source>
</evidence>
<keyword evidence="1 5" id="KW-0698">rRNA processing</keyword>
<sequence length="205" mass="23240">MTKKWNAERKHEHYYKMAKKNDYRSRASYKLKQLNNKFKIIRKGSYVLDLGAAPGGWSQVALEIIGEDGLVVGVDLQRIRPFENENFIGIKGDFTSEDTITKIRKAMEGTAEVVLSDASPKLSGIKDIDNLRSADLAETVLKICDLTLERNGCLIMKVFQGEEFERILKEIKQKFKIVKTTKPASSRKASTEMYVVAKGFKKDLS</sequence>
<evidence type="ECO:0000256" key="6">
    <source>
        <dbReference type="PIRSR" id="PIRSR005461-1"/>
    </source>
</evidence>
<dbReference type="PANTHER" id="PTHR10920">
    <property type="entry name" value="RIBOSOMAL RNA METHYLTRANSFERASE"/>
    <property type="match status" value="1"/>
</dbReference>
<evidence type="ECO:0000259" key="7">
    <source>
        <dbReference type="Pfam" id="PF01728"/>
    </source>
</evidence>
<keyword evidence="9" id="KW-1185">Reference proteome</keyword>
<evidence type="ECO:0000256" key="2">
    <source>
        <dbReference type="ARBA" id="ARBA00022603"/>
    </source>
</evidence>
<reference evidence="8 9" key="1">
    <citation type="submission" date="2016-08" db="EMBL/GenBank/DDBJ databases">
        <authorList>
            <person name="Seilhamer J.J."/>
        </authorList>
    </citation>
    <scope>NUCLEOTIDE SEQUENCE [LARGE SCALE GENOMIC DNA]</scope>
    <source>
        <strain evidence="8">Buetzberg</strain>
    </source>
</reference>
<keyword evidence="4 5" id="KW-0949">S-adenosyl-L-methionine</keyword>
<dbReference type="Pfam" id="PF01728">
    <property type="entry name" value="FtsJ"/>
    <property type="match status" value="1"/>
</dbReference>
<feature type="binding site" evidence="5">
    <location>
        <position position="57"/>
    </location>
    <ligand>
        <name>S-adenosyl-L-methionine</name>
        <dbReference type="ChEBI" id="CHEBI:59789"/>
    </ligand>
</feature>
<dbReference type="GO" id="GO:0008650">
    <property type="term" value="F:rRNA (uridine-2'-O-)-methyltransferase activity"/>
    <property type="evidence" value="ECO:0007669"/>
    <property type="project" value="UniProtKB-UniRule"/>
</dbReference>
<comment type="similarity">
    <text evidence="5">Belongs to the class I-like SAM-binding methyltransferase superfamily. RNA methyltransferase RlmE family.</text>
</comment>
<keyword evidence="3 5" id="KW-0808">Transferase</keyword>
<evidence type="ECO:0000313" key="8">
    <source>
        <dbReference type="EMBL" id="SCG86291.1"/>
    </source>
</evidence>
<dbReference type="HAMAP" id="MF_01547">
    <property type="entry name" value="RNA_methyltr_E"/>
    <property type="match status" value="1"/>
</dbReference>
<dbReference type="Gene3D" id="3.40.50.150">
    <property type="entry name" value="Vaccinia Virus protein VP39"/>
    <property type="match status" value="1"/>
</dbReference>
<accession>A0A1D3L3U2</accession>
<gene>
    <name evidence="5 8" type="primary">rlmE</name>
    <name evidence="8" type="ORF">MCBB_1736</name>
</gene>
<proteinExistence type="inferred from homology"/>
<evidence type="ECO:0000256" key="5">
    <source>
        <dbReference type="HAMAP-Rule" id="MF_01547"/>
    </source>
</evidence>
<dbReference type="RefSeq" id="WP_071907368.1">
    <property type="nucleotide sequence ID" value="NZ_LT607756.1"/>
</dbReference>
<evidence type="ECO:0000256" key="1">
    <source>
        <dbReference type="ARBA" id="ARBA00022552"/>
    </source>
</evidence>
<dbReference type="STRING" id="118062.MCBB_1736"/>
<feature type="binding site" evidence="5">
    <location>
        <position position="117"/>
    </location>
    <ligand>
        <name>S-adenosyl-L-methionine</name>
        <dbReference type="ChEBI" id="CHEBI:59789"/>
    </ligand>
</feature>
<dbReference type="EC" id="2.1.1.166" evidence="5"/>
<comment type="subcellular location">
    <subcellularLocation>
        <location evidence="5">Cytoplasm</location>
    </subcellularLocation>
</comment>
<comment type="function">
    <text evidence="5">Specifically methylates the uridine in position 2552 of 23S rRNA at the 2'-O position of the ribose in the fully assembled 50S ribosomal subunit.</text>
</comment>
<feature type="active site" description="Proton acceptor" evidence="5 6">
    <location>
        <position position="157"/>
    </location>
</feature>
<feature type="binding site" evidence="5">
    <location>
        <position position="55"/>
    </location>
    <ligand>
        <name>S-adenosyl-L-methionine</name>
        <dbReference type="ChEBI" id="CHEBI:59789"/>
    </ligand>
</feature>
<feature type="binding site" evidence="5">
    <location>
        <position position="93"/>
    </location>
    <ligand>
        <name>S-adenosyl-L-methionine</name>
        <dbReference type="ChEBI" id="CHEBI:59789"/>
    </ligand>
</feature>
<dbReference type="EMBL" id="LT607756">
    <property type="protein sequence ID" value="SCG86291.1"/>
    <property type="molecule type" value="Genomic_DNA"/>
</dbReference>
<keyword evidence="2 5" id="KW-0489">Methyltransferase</keyword>